<accession>A0A2N8TXU4</accession>
<feature type="chain" id="PRO_5014990108" description="Peptidase inhibitor family I36" evidence="1">
    <location>
        <begin position="28"/>
        <end position="152"/>
    </location>
</feature>
<keyword evidence="3" id="KW-1185">Reference proteome</keyword>
<name>A0A2N8TXU4_9ACTN</name>
<dbReference type="AlphaFoldDB" id="A0A2N8TXU4"/>
<evidence type="ECO:0000313" key="3">
    <source>
        <dbReference type="Proteomes" id="UP000235943"/>
    </source>
</evidence>
<sequence length="152" mass="16000">MSKIRIAVATAGLAVIGAMVPAGSAQAAAFCDTVYNANKDDGNVRAYADNNCSNYMGKTTGDDSDWGNSAGGFQGSDSERASSVMNTGTYSGGVNIVKFYALKDYRGGHSCLSRGEKYVDALSRNDFSTGTSVNDRIRSHEWVSGGCSKFMS</sequence>
<protein>
    <recommendedName>
        <fullName evidence="4">Peptidase inhibitor family I36</fullName>
    </recommendedName>
</protein>
<evidence type="ECO:0008006" key="4">
    <source>
        <dbReference type="Google" id="ProtNLM"/>
    </source>
</evidence>
<evidence type="ECO:0000313" key="2">
    <source>
        <dbReference type="EMBL" id="PNG23842.1"/>
    </source>
</evidence>
<feature type="signal peptide" evidence="1">
    <location>
        <begin position="1"/>
        <end position="27"/>
    </location>
</feature>
<keyword evidence="1" id="KW-0732">Signal</keyword>
<gene>
    <name evidence="2" type="ORF">C1J00_01875</name>
</gene>
<comment type="caution">
    <text evidence="2">The sequence shown here is derived from an EMBL/GenBank/DDBJ whole genome shotgun (WGS) entry which is preliminary data.</text>
</comment>
<dbReference type="RefSeq" id="WP_102907258.1">
    <property type="nucleotide sequence ID" value="NZ_POUC01000006.1"/>
</dbReference>
<evidence type="ECO:0000256" key="1">
    <source>
        <dbReference type="SAM" id="SignalP"/>
    </source>
</evidence>
<dbReference type="OrthoDB" id="4331642at2"/>
<dbReference type="EMBL" id="POUC01000006">
    <property type="protein sequence ID" value="PNG23842.1"/>
    <property type="molecule type" value="Genomic_DNA"/>
</dbReference>
<reference evidence="2 3" key="1">
    <citation type="submission" date="2018-01" db="EMBL/GenBank/DDBJ databases">
        <title>Draft genome sequence of Streptomyces sp. 13K301.</title>
        <authorList>
            <person name="Sahin N."/>
            <person name="Saygin H."/>
            <person name="Ay H."/>
        </authorList>
    </citation>
    <scope>NUCLEOTIDE SEQUENCE [LARGE SCALE GENOMIC DNA]</scope>
    <source>
        <strain evidence="2 3">13K301</strain>
    </source>
</reference>
<dbReference type="Proteomes" id="UP000235943">
    <property type="component" value="Unassembled WGS sequence"/>
</dbReference>
<organism evidence="2 3">
    <name type="scientific">Streptomyces cahuitamycinicus</name>
    <dbReference type="NCBI Taxonomy" id="2070367"/>
    <lineage>
        <taxon>Bacteria</taxon>
        <taxon>Bacillati</taxon>
        <taxon>Actinomycetota</taxon>
        <taxon>Actinomycetes</taxon>
        <taxon>Kitasatosporales</taxon>
        <taxon>Streptomycetaceae</taxon>
        <taxon>Streptomyces</taxon>
    </lineage>
</organism>
<proteinExistence type="predicted"/>